<name>A0ACB6R8J6_9PLEO</name>
<gene>
    <name evidence="1" type="ORF">BDR25DRAFT_350971</name>
</gene>
<sequence length="231" mass="25728">MACATYTALAPDVEIWWRNYVYGLNESLIERLAKGWLAASYSDSGLKRISWLVSNGRRHQPTVRIELVRLLEVLFDMPCTVDGKATLRFTLDAKSYTATTQVALAMPEPLLIDIKAWAFQYLAFFKSFGGGGGRKPSRRGMMIGLKGRLLTCLRGLGATRATSNKAVHNDDDIHWVLHGRKTVTPTHEQYATPSTRSAAFESSRAPHQNAIPVKKDAIFLDNALIIAIEYT</sequence>
<accession>A0ACB6R8J6</accession>
<proteinExistence type="predicted"/>
<evidence type="ECO:0000313" key="2">
    <source>
        <dbReference type="Proteomes" id="UP000799755"/>
    </source>
</evidence>
<dbReference type="Proteomes" id="UP000799755">
    <property type="component" value="Unassembled WGS sequence"/>
</dbReference>
<evidence type="ECO:0000313" key="1">
    <source>
        <dbReference type="EMBL" id="KAF2475603.1"/>
    </source>
</evidence>
<dbReference type="EMBL" id="MU003496">
    <property type="protein sequence ID" value="KAF2475603.1"/>
    <property type="molecule type" value="Genomic_DNA"/>
</dbReference>
<keyword evidence="2" id="KW-1185">Reference proteome</keyword>
<organism evidence="1 2">
    <name type="scientific">Lindgomyces ingoldianus</name>
    <dbReference type="NCBI Taxonomy" id="673940"/>
    <lineage>
        <taxon>Eukaryota</taxon>
        <taxon>Fungi</taxon>
        <taxon>Dikarya</taxon>
        <taxon>Ascomycota</taxon>
        <taxon>Pezizomycotina</taxon>
        <taxon>Dothideomycetes</taxon>
        <taxon>Pleosporomycetidae</taxon>
        <taxon>Pleosporales</taxon>
        <taxon>Lindgomycetaceae</taxon>
        <taxon>Lindgomyces</taxon>
    </lineage>
</organism>
<comment type="caution">
    <text evidence="1">The sequence shown here is derived from an EMBL/GenBank/DDBJ whole genome shotgun (WGS) entry which is preliminary data.</text>
</comment>
<protein>
    <submittedName>
        <fullName evidence="1">Uncharacterized protein</fullName>
    </submittedName>
</protein>
<reference evidence="1" key="1">
    <citation type="journal article" date="2020" name="Stud. Mycol.">
        <title>101 Dothideomycetes genomes: a test case for predicting lifestyles and emergence of pathogens.</title>
        <authorList>
            <person name="Haridas S."/>
            <person name="Albert R."/>
            <person name="Binder M."/>
            <person name="Bloem J."/>
            <person name="Labutti K."/>
            <person name="Salamov A."/>
            <person name="Andreopoulos B."/>
            <person name="Baker S."/>
            <person name="Barry K."/>
            <person name="Bills G."/>
            <person name="Bluhm B."/>
            <person name="Cannon C."/>
            <person name="Castanera R."/>
            <person name="Culley D."/>
            <person name="Daum C."/>
            <person name="Ezra D."/>
            <person name="Gonzalez J."/>
            <person name="Henrissat B."/>
            <person name="Kuo A."/>
            <person name="Liang C."/>
            <person name="Lipzen A."/>
            <person name="Lutzoni F."/>
            <person name="Magnuson J."/>
            <person name="Mondo S."/>
            <person name="Nolan M."/>
            <person name="Ohm R."/>
            <person name="Pangilinan J."/>
            <person name="Park H.-J."/>
            <person name="Ramirez L."/>
            <person name="Alfaro M."/>
            <person name="Sun H."/>
            <person name="Tritt A."/>
            <person name="Yoshinaga Y."/>
            <person name="Zwiers L.-H."/>
            <person name="Turgeon B."/>
            <person name="Goodwin S."/>
            <person name="Spatafora J."/>
            <person name="Crous P."/>
            <person name="Grigoriev I."/>
        </authorList>
    </citation>
    <scope>NUCLEOTIDE SEQUENCE</scope>
    <source>
        <strain evidence="1">ATCC 200398</strain>
    </source>
</reference>